<feature type="transmembrane region" description="Helical" evidence="6">
    <location>
        <begin position="192"/>
        <end position="214"/>
    </location>
</feature>
<protein>
    <recommendedName>
        <fullName evidence="3">Probable multidrug resistance protein NorM</fullName>
    </recommendedName>
    <alternativeName>
        <fullName evidence="5">Multidrug-efflux transporter</fullName>
    </alternativeName>
</protein>
<sequence>MWYEMKRDVKKMGSIMTPILIAQLSIVIINFVNTTMSGHAGTSDLAGVAIGAGIFGPLMAAIVGFLMAGSPIIAQYVGKHNVHSVPAVVRTGLYFAIIIGALCFIGYFFAIDSLLSGLSLEPEVEHIARYYLLFMIGALLVISLVIPLRLVIDIVGSASISMKLFMLAVPCNILMNYIFMFGHFGMPRLGGIGAGIATLLTYLFVLGLFIAVIMKNEEFMGKEIFSNFKQGFVDWKEYLSIGVPNGLSILMEEGLFGVILILMTKFGTETLAAYQVASNFANLLYIIPLSCSMALTIMVAMAVGARNYELARRYRRAGLAITLTCSLLTMAATVLFGRVIASAYTSEAVVIELARGFLIYAAGWQFFDAVAAPIQGVLRGYKDTKVPFLLTVLAYWAICFPIGFYLDHILNFEAHSYWLGLDFGVGCSAIFMVWRLRKIEGKYIDDLEDEEAPKFKSSFDKAHNKRSYKPQKSVRKLTAELSKVVEKVRCDGIMNAFFLNNFRILMWIWKNKFHDLKLKVVGRASRAYVP</sequence>
<dbReference type="RefSeq" id="WP_007554485.1">
    <property type="nucleotide sequence ID" value="NZ_AENT01000015.1"/>
</dbReference>
<feature type="transmembrane region" description="Helical" evidence="6">
    <location>
        <begin position="164"/>
        <end position="186"/>
    </location>
</feature>
<feature type="transmembrane region" description="Helical" evidence="6">
    <location>
        <begin position="12"/>
        <end position="33"/>
    </location>
</feature>
<keyword evidence="4" id="KW-0813">Transport</keyword>
<feature type="transmembrane region" description="Helical" evidence="6">
    <location>
        <begin position="317"/>
        <end position="341"/>
    </location>
</feature>
<comment type="similarity">
    <text evidence="2">Belongs to the multi antimicrobial extrusion (MATE) (TC 2.A.66.1) family.</text>
</comment>
<comment type="function">
    <text evidence="1">Multidrug efflux pump.</text>
</comment>
<dbReference type="GO" id="GO:0005886">
    <property type="term" value="C:plasma membrane"/>
    <property type="evidence" value="ECO:0007669"/>
    <property type="project" value="TreeGrafter"/>
</dbReference>
<dbReference type="Proteomes" id="UP000004594">
    <property type="component" value="Unassembled WGS sequence"/>
</dbReference>
<dbReference type="GO" id="GO:0042910">
    <property type="term" value="F:xenobiotic transmembrane transporter activity"/>
    <property type="evidence" value="ECO:0007669"/>
    <property type="project" value="InterPro"/>
</dbReference>
<dbReference type="OrthoDB" id="9780160at2"/>
<feature type="transmembrane region" description="Helical" evidence="6">
    <location>
        <begin position="45"/>
        <end position="66"/>
    </location>
</feature>
<dbReference type="InterPro" id="IPR002528">
    <property type="entry name" value="MATE_fam"/>
</dbReference>
<dbReference type="EMBL" id="AENT01000015">
    <property type="protein sequence ID" value="EFR42857.1"/>
    <property type="molecule type" value="Genomic_DNA"/>
</dbReference>
<feature type="transmembrane region" description="Helical" evidence="6">
    <location>
        <begin position="130"/>
        <end position="152"/>
    </location>
</feature>
<evidence type="ECO:0000313" key="7">
    <source>
        <dbReference type="EMBL" id="EFR42857.1"/>
    </source>
</evidence>
<dbReference type="PANTHER" id="PTHR43298:SF2">
    <property type="entry name" value="FMN_FAD EXPORTER YEEO-RELATED"/>
    <property type="match status" value="1"/>
</dbReference>
<evidence type="ECO:0000313" key="8">
    <source>
        <dbReference type="Proteomes" id="UP000004594"/>
    </source>
</evidence>
<dbReference type="InterPro" id="IPR050222">
    <property type="entry name" value="MATE_MdtK"/>
</dbReference>
<dbReference type="CDD" id="cd13131">
    <property type="entry name" value="MATE_NorM_like"/>
    <property type="match status" value="1"/>
</dbReference>
<feature type="transmembrane region" description="Helical" evidence="6">
    <location>
        <begin position="87"/>
        <end position="110"/>
    </location>
</feature>
<dbReference type="Pfam" id="PF01554">
    <property type="entry name" value="MatE"/>
    <property type="match status" value="2"/>
</dbReference>
<proteinExistence type="inferred from homology"/>
<evidence type="ECO:0000256" key="1">
    <source>
        <dbReference type="ARBA" id="ARBA00003408"/>
    </source>
</evidence>
<evidence type="ECO:0000256" key="2">
    <source>
        <dbReference type="ARBA" id="ARBA00010199"/>
    </source>
</evidence>
<feature type="transmembrane region" description="Helical" evidence="6">
    <location>
        <begin position="353"/>
        <end position="374"/>
    </location>
</feature>
<evidence type="ECO:0000256" key="4">
    <source>
        <dbReference type="ARBA" id="ARBA00022448"/>
    </source>
</evidence>
<keyword evidence="6" id="KW-0812">Transmembrane</keyword>
<dbReference type="NCBIfam" id="TIGR00797">
    <property type="entry name" value="matE"/>
    <property type="match status" value="1"/>
</dbReference>
<dbReference type="AlphaFoldDB" id="E4L8N0"/>
<feature type="transmembrane region" description="Helical" evidence="6">
    <location>
        <begin position="417"/>
        <end position="434"/>
    </location>
</feature>
<gene>
    <name evidence="7" type="ORF">HMPREF9220_0707</name>
</gene>
<evidence type="ECO:0000256" key="6">
    <source>
        <dbReference type="SAM" id="Phobius"/>
    </source>
</evidence>
<dbReference type="eggNOG" id="COG0534">
    <property type="taxonomic scope" value="Bacteria"/>
</dbReference>
<name>E4L8N0_9FIRM</name>
<keyword evidence="6" id="KW-1133">Transmembrane helix</keyword>
<accession>E4L8N0</accession>
<evidence type="ECO:0000256" key="3">
    <source>
        <dbReference type="ARBA" id="ARBA00020268"/>
    </source>
</evidence>
<organism evidence="7 8">
    <name type="scientific">Dialister micraerophilus UPII 345-E</name>
    <dbReference type="NCBI Taxonomy" id="910314"/>
    <lineage>
        <taxon>Bacteria</taxon>
        <taxon>Bacillati</taxon>
        <taxon>Bacillota</taxon>
        <taxon>Negativicutes</taxon>
        <taxon>Veillonellales</taxon>
        <taxon>Veillonellaceae</taxon>
        <taxon>Dialister</taxon>
    </lineage>
</organism>
<feature type="transmembrane region" description="Helical" evidence="6">
    <location>
        <begin position="386"/>
        <end position="405"/>
    </location>
</feature>
<keyword evidence="6" id="KW-0472">Membrane</keyword>
<feature type="transmembrane region" description="Helical" evidence="6">
    <location>
        <begin position="283"/>
        <end position="305"/>
    </location>
</feature>
<comment type="caution">
    <text evidence="7">The sequence shown here is derived from an EMBL/GenBank/DDBJ whole genome shotgun (WGS) entry which is preliminary data.</text>
</comment>
<evidence type="ECO:0000256" key="5">
    <source>
        <dbReference type="ARBA" id="ARBA00031636"/>
    </source>
</evidence>
<dbReference type="PANTHER" id="PTHR43298">
    <property type="entry name" value="MULTIDRUG RESISTANCE PROTEIN NORM-RELATED"/>
    <property type="match status" value="1"/>
</dbReference>
<reference evidence="7 8" key="1">
    <citation type="submission" date="2010-11" db="EMBL/GenBank/DDBJ databases">
        <authorList>
            <person name="Durkin A.S."/>
            <person name="Madupu R."/>
            <person name="Torralba M."/>
            <person name="Gillis M."/>
            <person name="Methe B."/>
            <person name="Sutton G."/>
            <person name="Nelson K.E."/>
        </authorList>
    </citation>
    <scope>NUCLEOTIDE SEQUENCE [LARGE SCALE GENOMIC DNA]</scope>
    <source>
        <strain evidence="7 8">UPII 345-E</strain>
    </source>
</reference>
<dbReference type="GO" id="GO:0015297">
    <property type="term" value="F:antiporter activity"/>
    <property type="evidence" value="ECO:0007669"/>
    <property type="project" value="InterPro"/>
</dbReference>